<evidence type="ECO:0000256" key="3">
    <source>
        <dbReference type="ARBA" id="ARBA00022801"/>
    </source>
</evidence>
<dbReference type="InterPro" id="IPR017768">
    <property type="entry name" value="AcpA"/>
</dbReference>
<dbReference type="EC" id="3.1.4.3" evidence="2"/>
<dbReference type="AlphaFoldDB" id="A0A0F5K6F4"/>
<accession>A0A0F5K6F4</accession>
<gene>
    <name evidence="5" type="ORF">WM40_01850</name>
</gene>
<reference evidence="5 6" key="1">
    <citation type="submission" date="2015-03" db="EMBL/GenBank/DDBJ databases">
        <title>Draft Genome Sequence of Burkholderia andropogonis type strain ICMP2807, isolated from Sorghum bicolor.</title>
        <authorList>
            <person name="Lopes-Santos L."/>
            <person name="Castro D.B."/>
            <person name="Ottoboni L.M."/>
            <person name="Park D."/>
            <person name="Weirc B.S."/>
            <person name="Destefano S.A."/>
        </authorList>
    </citation>
    <scope>NUCLEOTIDE SEQUENCE [LARGE SCALE GENOMIC DNA]</scope>
    <source>
        <strain evidence="5 6">ICMP2807</strain>
    </source>
</reference>
<proteinExistence type="inferred from homology"/>
<dbReference type="GO" id="GO:0003993">
    <property type="term" value="F:acid phosphatase activity"/>
    <property type="evidence" value="ECO:0007669"/>
    <property type="project" value="InterPro"/>
</dbReference>
<dbReference type="PROSITE" id="PS51318">
    <property type="entry name" value="TAT"/>
    <property type="match status" value="1"/>
</dbReference>
<dbReference type="EMBL" id="LAQU01000001">
    <property type="protein sequence ID" value="KKB65459.1"/>
    <property type="molecule type" value="Genomic_DNA"/>
</dbReference>
<keyword evidence="3" id="KW-0378">Hydrolase</keyword>
<evidence type="ECO:0000313" key="5">
    <source>
        <dbReference type="EMBL" id="KKB65459.1"/>
    </source>
</evidence>
<dbReference type="NCBIfam" id="TIGR03397">
    <property type="entry name" value="acid_phos_Burk"/>
    <property type="match status" value="1"/>
</dbReference>
<dbReference type="Gene3D" id="3.40.720.10">
    <property type="entry name" value="Alkaline Phosphatase, subunit A"/>
    <property type="match status" value="2"/>
</dbReference>
<evidence type="ECO:0000256" key="2">
    <source>
        <dbReference type="ARBA" id="ARBA00012018"/>
    </source>
</evidence>
<evidence type="ECO:0000256" key="1">
    <source>
        <dbReference type="ARBA" id="ARBA00009717"/>
    </source>
</evidence>
<dbReference type="InterPro" id="IPR007312">
    <property type="entry name" value="Phosphoesterase"/>
</dbReference>
<dbReference type="PANTHER" id="PTHR31956">
    <property type="entry name" value="NON-SPECIFIC PHOSPHOLIPASE C4-RELATED"/>
    <property type="match status" value="1"/>
</dbReference>
<sequence>MQKEGRRRFLGGLTAMGLGGVLANGESVAAQHGDTHRSAPLPAHTVDKLLRERVKHVVVIYAENRSFNNLFADFPGLQSPLSAVPPSAYRQLDRDGVTVLPKLPVVPDGWAPKDQVADGITYKAGEQYQTDLPNAPFPLQGPQGEALPLSIVTHDLWHVFYQNQMQINGGKNNMFVAWADSGGFPMGYYTNTSYSLQLWNLATEFVLCDNFFQGAFGGSFLNHQYLVAATPPRYPNAASRIGKSTIATTVSGDPRDPNLKPLPESPASAMNGIPKFGPSALTPEETLADGSKLSYGVNTMLPPYIPTPPDVKLDANGIADMTNPANAKVCPPQHHEHIGDKLDKKGVSWAWYSGAFQQAIDAQGKNITNGTPVIPNFQWHHQPLNYFENLGPNTASRREHLRDGGLGDATSTNHFLADAQAGTLPAVTFYKPQGNLNLHAGYADVSSGDRHISHIVNVLRNSPQWKDMVIVITVDENGGWWDHVAPPKGDRWGPGTRIPALVISPLAKRGFVDHTQYDTGSILRLITRTFGLDVLDGLKERDDALRANGFPAMGDMTNALDLAKR</sequence>
<dbReference type="Pfam" id="PF04185">
    <property type="entry name" value="Phosphoesterase"/>
    <property type="match status" value="1"/>
</dbReference>
<evidence type="ECO:0000313" key="6">
    <source>
        <dbReference type="Proteomes" id="UP000033618"/>
    </source>
</evidence>
<dbReference type="SUPFAM" id="SSF53649">
    <property type="entry name" value="Alkaline phosphatase-like"/>
    <property type="match status" value="1"/>
</dbReference>
<dbReference type="PATRIC" id="fig|28092.6.peg.429"/>
<keyword evidence="6" id="KW-1185">Reference proteome</keyword>
<dbReference type="GO" id="GO:0034480">
    <property type="term" value="F:phosphatidylcholine phospholipase C activity"/>
    <property type="evidence" value="ECO:0007669"/>
    <property type="project" value="UniProtKB-EC"/>
</dbReference>
<comment type="caution">
    <text evidence="5">The sequence shown here is derived from an EMBL/GenBank/DDBJ whole genome shotgun (WGS) entry which is preliminary data.</text>
</comment>
<dbReference type="PANTHER" id="PTHR31956:SF1">
    <property type="entry name" value="NON-SPECIFIC PHOSPHOLIPASE C1"/>
    <property type="match status" value="1"/>
</dbReference>
<dbReference type="STRING" id="28092.WM40_01850"/>
<name>A0A0F5K6F4_9BURK</name>
<evidence type="ECO:0000256" key="4">
    <source>
        <dbReference type="SAM" id="MobiDB-lite"/>
    </source>
</evidence>
<dbReference type="CDD" id="cd16013">
    <property type="entry name" value="AcpA"/>
    <property type="match status" value="1"/>
</dbReference>
<feature type="region of interest" description="Disordered" evidence="4">
    <location>
        <begin position="247"/>
        <end position="270"/>
    </location>
</feature>
<dbReference type="InterPro" id="IPR006311">
    <property type="entry name" value="TAT_signal"/>
</dbReference>
<dbReference type="Proteomes" id="UP000033618">
    <property type="component" value="Unassembled WGS sequence"/>
</dbReference>
<organism evidence="5 6">
    <name type="scientific">Robbsia andropogonis</name>
    <dbReference type="NCBI Taxonomy" id="28092"/>
    <lineage>
        <taxon>Bacteria</taxon>
        <taxon>Pseudomonadati</taxon>
        <taxon>Pseudomonadota</taxon>
        <taxon>Betaproteobacteria</taxon>
        <taxon>Burkholderiales</taxon>
        <taxon>Burkholderiaceae</taxon>
        <taxon>Robbsia</taxon>
    </lineage>
</organism>
<dbReference type="InterPro" id="IPR017850">
    <property type="entry name" value="Alkaline_phosphatase_core_sf"/>
</dbReference>
<protein>
    <recommendedName>
        <fullName evidence="2">phospholipase C</fullName>
        <ecNumber evidence="2">3.1.4.3</ecNumber>
    </recommendedName>
</protein>
<comment type="similarity">
    <text evidence="1">Belongs to the bacterial phospholipase C family.</text>
</comment>